<dbReference type="Proteomes" id="UP000008467">
    <property type="component" value="Chromosome"/>
</dbReference>
<dbReference type="InterPro" id="IPR001539">
    <property type="entry name" value="Peptidase_U32"/>
</dbReference>
<dbReference type="Pfam" id="PF01136">
    <property type="entry name" value="Peptidase_U32"/>
    <property type="match status" value="2"/>
</dbReference>
<organism evidence="2 3">
    <name type="scientific">Cellulosilyticum lentocellum (strain ATCC 49066 / DSM 5427 / NCIMB 11756 / RHM5)</name>
    <name type="common">Clostridium lentocellum</name>
    <dbReference type="NCBI Taxonomy" id="642492"/>
    <lineage>
        <taxon>Bacteria</taxon>
        <taxon>Bacillati</taxon>
        <taxon>Bacillota</taxon>
        <taxon>Clostridia</taxon>
        <taxon>Lachnospirales</taxon>
        <taxon>Cellulosilyticaceae</taxon>
        <taxon>Cellulosilyticum</taxon>
    </lineage>
</organism>
<dbReference type="PANTHER" id="PTHR30217">
    <property type="entry name" value="PEPTIDASE U32 FAMILY"/>
    <property type="match status" value="1"/>
</dbReference>
<dbReference type="AlphaFoldDB" id="F2JSW4"/>
<name>F2JSW4_CELLD</name>
<feature type="domain" description="Peptidase U32 collagenase" evidence="1">
    <location>
        <begin position="380"/>
        <end position="495"/>
    </location>
</feature>
<sequence>MKKAELLAPVGKMENAIAAIENGADALFVGGKGFNARQAADNFTTDELQDIVNYAKLRGVRVYVTVNILVKQKEMKELFDYLTYLEEVGVHAIIIQDLGIAHMVKRYFPQLRMHASTQMSAHSIEDVLFLKSLGFKRVVLARELQLQEIQEIIKTCDIEVETFVHGALCYSYSGQCLMSSLIGGRSGNRGRCAQPCRMKYTLKEDGNALTKESYLLSLKDICSVEFLPQLLEAGIHSFKIEGRMKSPEYVASVVGTYRKYMDLALRNEVYEVTEADMEIMKGVFNRGGFSKGYYYNRGNAKMLTPNSPRHIGLKAGKVTYFAPKTGMATISLERDLHPGDGLEIIRKGKESVGTGITKDCSAGSQIKCHFDYYVEPGSEVYLTKNHQLLKQLKATYQRPQKKLPIHLSIIGHIGEPLEVNLNCENHRVVYKGDVLQIAENNPVTKEQALKQLTKLGSTSFFVEEVSIQWPEDAYIGISQLNHIRREGINQLEAALLSHEVNHPYKAYEEISRKAAIVPIAICHVTSLEQLEACLQVEEVTAIYWEWHYDDVTSRIALERCKAYGKAFYLNLPAIMKDTSHKAYNQVIKAWAESDIEGYVVRNMGEYEVVNGLGKAVIIDYNMNVANNETIALWQERGATRVTVSVELVGEELDGLIGDKEKIVYGTLPMMTSAQCVLRGTPQCQKGVKEKHLFEIEDRKQTSWRIQTDCKACYMQILSYEPLVIKNSEVQRLKQSFSIRLQFTNETVEETKAVLAAYFGTGTKEPLKGTGFKTVL</sequence>
<dbReference type="EMBL" id="CP002582">
    <property type="protein sequence ID" value="ADZ84085.1"/>
    <property type="molecule type" value="Genomic_DNA"/>
</dbReference>
<keyword evidence="3" id="KW-1185">Reference proteome</keyword>
<evidence type="ECO:0000313" key="2">
    <source>
        <dbReference type="EMBL" id="ADZ84085.1"/>
    </source>
</evidence>
<dbReference type="eggNOG" id="COG0826">
    <property type="taxonomic scope" value="Bacteria"/>
</dbReference>
<proteinExistence type="predicted"/>
<gene>
    <name evidence="2" type="ordered locus">Clole_2378</name>
</gene>
<dbReference type="InterPro" id="IPR051454">
    <property type="entry name" value="RNA/ubiquinone_mod_enzymes"/>
</dbReference>
<protein>
    <submittedName>
        <fullName evidence="2">Peptidase U32</fullName>
    </submittedName>
</protein>
<dbReference type="Pfam" id="PF12392">
    <property type="entry name" value="DUF3656"/>
    <property type="match status" value="1"/>
</dbReference>
<dbReference type="HOGENOM" id="CLU_011540_4_1_9"/>
<dbReference type="PROSITE" id="PS01276">
    <property type="entry name" value="PEPTIDASE_U32"/>
    <property type="match status" value="1"/>
</dbReference>
<dbReference type="RefSeq" id="WP_013657378.1">
    <property type="nucleotide sequence ID" value="NC_015275.1"/>
</dbReference>
<dbReference type="PANTHER" id="PTHR30217:SF10">
    <property type="entry name" value="23S RRNA 5-HYDROXYCYTIDINE C2501 SYNTHASE"/>
    <property type="match status" value="1"/>
</dbReference>
<evidence type="ECO:0000259" key="1">
    <source>
        <dbReference type="Pfam" id="PF12392"/>
    </source>
</evidence>
<evidence type="ECO:0000313" key="3">
    <source>
        <dbReference type="Proteomes" id="UP000008467"/>
    </source>
</evidence>
<dbReference type="KEGG" id="cle:Clole_2378"/>
<reference evidence="2 3" key="1">
    <citation type="journal article" date="2011" name="J. Bacteriol.">
        <title>Complete genome sequence of the cellulose-degrading bacterium Cellulosilyticum lentocellum.</title>
        <authorList>
            <consortium name="US DOE Joint Genome Institute"/>
            <person name="Miller D.A."/>
            <person name="Suen G."/>
            <person name="Bruce D."/>
            <person name="Copeland A."/>
            <person name="Cheng J.F."/>
            <person name="Detter C."/>
            <person name="Goodwin L.A."/>
            <person name="Han C.S."/>
            <person name="Hauser L.J."/>
            <person name="Land M.L."/>
            <person name="Lapidus A."/>
            <person name="Lucas S."/>
            <person name="Meincke L."/>
            <person name="Pitluck S."/>
            <person name="Tapia R."/>
            <person name="Teshima H."/>
            <person name="Woyke T."/>
            <person name="Fox B.G."/>
            <person name="Angert E.R."/>
            <person name="Currie C.R."/>
        </authorList>
    </citation>
    <scope>NUCLEOTIDE SEQUENCE [LARGE SCALE GENOMIC DNA]</scope>
    <source>
        <strain evidence="3">ATCC 49066 / DSM 5427 / NCIMB 11756 / RHM5</strain>
    </source>
</reference>
<accession>F2JSW4</accession>
<dbReference type="InterPro" id="IPR020988">
    <property type="entry name" value="Pept_U32_collagenase"/>
</dbReference>
<dbReference type="STRING" id="642492.Clole_2378"/>